<evidence type="ECO:0008006" key="4">
    <source>
        <dbReference type="Google" id="ProtNLM"/>
    </source>
</evidence>
<feature type="signal peptide" evidence="1">
    <location>
        <begin position="1"/>
        <end position="22"/>
    </location>
</feature>
<dbReference type="STRING" id="1859457.BET10_14185"/>
<evidence type="ECO:0000313" key="3">
    <source>
        <dbReference type="Proteomes" id="UP000179786"/>
    </source>
</evidence>
<dbReference type="RefSeq" id="WP_070985903.1">
    <property type="nucleotide sequence ID" value="NZ_MKJU01000027.1"/>
</dbReference>
<dbReference type="OrthoDB" id="6387689at2"/>
<organism evidence="2 3">
    <name type="scientific">Pseudoalteromonas amylolytica</name>
    <dbReference type="NCBI Taxonomy" id="1859457"/>
    <lineage>
        <taxon>Bacteria</taxon>
        <taxon>Pseudomonadati</taxon>
        <taxon>Pseudomonadota</taxon>
        <taxon>Gammaproteobacteria</taxon>
        <taxon>Alteromonadales</taxon>
        <taxon>Pseudoalteromonadaceae</taxon>
        <taxon>Pseudoalteromonas</taxon>
    </lineage>
</organism>
<reference evidence="2 3" key="1">
    <citation type="submission" date="2016-09" db="EMBL/GenBank/DDBJ databases">
        <title>Pseudoalteromonas amylolytica sp. nov., isolated from the surface seawater.</title>
        <authorList>
            <person name="Wu Y.-H."/>
            <person name="Cheng H."/>
            <person name="Jin X.-B."/>
            <person name="Wang C.-S."/>
            <person name="Xu X.-W."/>
        </authorList>
    </citation>
    <scope>NUCLEOTIDE SEQUENCE [LARGE SCALE GENOMIC DNA]</scope>
    <source>
        <strain evidence="2 3">JW1</strain>
    </source>
</reference>
<keyword evidence="3" id="KW-1185">Reference proteome</keyword>
<dbReference type="AlphaFoldDB" id="A0A1S1MNE8"/>
<feature type="chain" id="PRO_5010331104" description="Peptidoglycan-binding protein" evidence="1">
    <location>
        <begin position="23"/>
        <end position="132"/>
    </location>
</feature>
<evidence type="ECO:0000313" key="2">
    <source>
        <dbReference type="EMBL" id="OHU89936.1"/>
    </source>
</evidence>
<proteinExistence type="predicted"/>
<comment type="caution">
    <text evidence="2">The sequence shown here is derived from an EMBL/GenBank/DDBJ whole genome shotgun (WGS) entry which is preliminary data.</text>
</comment>
<keyword evidence="1" id="KW-0732">Signal</keyword>
<protein>
    <recommendedName>
        <fullName evidence="4">Peptidoglycan-binding protein</fullName>
    </recommendedName>
</protein>
<name>A0A1S1MNE8_9GAMM</name>
<evidence type="ECO:0000256" key="1">
    <source>
        <dbReference type="SAM" id="SignalP"/>
    </source>
</evidence>
<gene>
    <name evidence="2" type="ORF">BET10_14185</name>
</gene>
<dbReference type="EMBL" id="MKJU01000027">
    <property type="protein sequence ID" value="OHU89936.1"/>
    <property type="molecule type" value="Genomic_DNA"/>
</dbReference>
<dbReference type="Pfam" id="PF11456">
    <property type="entry name" value="DUF3019"/>
    <property type="match status" value="1"/>
</dbReference>
<sequence>MNSSVQLAVALSLVLGCTNIMAAGSLTKVPKLEIKPITCIVKQLGELCTMKVKVNWQATHPVDACLYQEEMKIRCWHAKQSITEKLDISLQKNMTFRLIDSEQVVLAQQVIKVNAAMSSQYRRRLKTDWSIF</sequence>
<dbReference type="InterPro" id="IPR021559">
    <property type="entry name" value="DUF3019"/>
</dbReference>
<dbReference type="Proteomes" id="UP000179786">
    <property type="component" value="Unassembled WGS sequence"/>
</dbReference>
<accession>A0A1S1MNE8</accession>